<gene>
    <name evidence="1" type="ORF">ACIBP5_06455</name>
</gene>
<organism evidence="1 2">
    <name type="scientific">Nonomuraea indica</name>
    <dbReference type="NCBI Taxonomy" id="1581193"/>
    <lineage>
        <taxon>Bacteria</taxon>
        <taxon>Bacillati</taxon>
        <taxon>Actinomycetota</taxon>
        <taxon>Actinomycetes</taxon>
        <taxon>Streptosporangiales</taxon>
        <taxon>Streptosporangiaceae</taxon>
        <taxon>Nonomuraea</taxon>
    </lineage>
</organism>
<dbReference type="RefSeq" id="WP_397019225.1">
    <property type="nucleotide sequence ID" value="NZ_JBITMB010000002.1"/>
</dbReference>
<dbReference type="InterPro" id="IPR034904">
    <property type="entry name" value="FSCA_dom_sf"/>
</dbReference>
<name>A0ABW7ZYG3_9ACTN</name>
<evidence type="ECO:0000313" key="2">
    <source>
        <dbReference type="Proteomes" id="UP001612928"/>
    </source>
</evidence>
<protein>
    <submittedName>
        <fullName evidence="1">NifU family protein</fullName>
    </submittedName>
</protein>
<dbReference type="Proteomes" id="UP001612928">
    <property type="component" value="Unassembled WGS sequence"/>
</dbReference>
<keyword evidence="2" id="KW-1185">Reference proteome</keyword>
<proteinExistence type="predicted"/>
<dbReference type="Gene3D" id="3.30.300.130">
    <property type="entry name" value="Fe-S cluster assembly (FSCA)"/>
    <property type="match status" value="1"/>
</dbReference>
<sequence>MDDRDVTERVRRVEELLDGAVDGHAVELAEALLDLYGEVLARIMATVSAADPPGGGEGLAERIAADELVAHLLLLHDLHPLDASTRIERALPGLRGRLAGASAELVAVEGDLARLRLRPRRGGCGSSAAPSSVVEEAVRRAAPEIERVEIDVVESTPPPVVIPVESLLRAPVRDRPGAPA</sequence>
<evidence type="ECO:0000313" key="1">
    <source>
        <dbReference type="EMBL" id="MFI7439590.1"/>
    </source>
</evidence>
<reference evidence="1 2" key="1">
    <citation type="submission" date="2024-10" db="EMBL/GenBank/DDBJ databases">
        <title>The Natural Products Discovery Center: Release of the First 8490 Sequenced Strains for Exploring Actinobacteria Biosynthetic Diversity.</title>
        <authorList>
            <person name="Kalkreuter E."/>
            <person name="Kautsar S.A."/>
            <person name="Yang D."/>
            <person name="Bader C.D."/>
            <person name="Teijaro C.N."/>
            <person name="Fluegel L."/>
            <person name="Davis C.M."/>
            <person name="Simpson J.R."/>
            <person name="Lauterbach L."/>
            <person name="Steele A.D."/>
            <person name="Gui C."/>
            <person name="Meng S."/>
            <person name="Li G."/>
            <person name="Viehrig K."/>
            <person name="Ye F."/>
            <person name="Su P."/>
            <person name="Kiefer A.F."/>
            <person name="Nichols A."/>
            <person name="Cepeda A.J."/>
            <person name="Yan W."/>
            <person name="Fan B."/>
            <person name="Jiang Y."/>
            <person name="Adhikari A."/>
            <person name="Zheng C.-J."/>
            <person name="Schuster L."/>
            <person name="Cowan T.M."/>
            <person name="Smanski M.J."/>
            <person name="Chevrette M.G."/>
            <person name="De Carvalho L.P.S."/>
            <person name="Shen B."/>
        </authorList>
    </citation>
    <scope>NUCLEOTIDE SEQUENCE [LARGE SCALE GENOMIC DNA]</scope>
    <source>
        <strain evidence="1 2">NPDC049503</strain>
    </source>
</reference>
<comment type="caution">
    <text evidence="1">The sequence shown here is derived from an EMBL/GenBank/DDBJ whole genome shotgun (WGS) entry which is preliminary data.</text>
</comment>
<dbReference type="EMBL" id="JBITMB010000002">
    <property type="protein sequence ID" value="MFI7439590.1"/>
    <property type="molecule type" value="Genomic_DNA"/>
</dbReference>
<accession>A0ABW7ZYG3</accession>